<proteinExistence type="inferred from homology"/>
<comment type="similarity">
    <text evidence="7 14">Belongs to the CobU/CobP family.</text>
</comment>
<dbReference type="KEGG" id="mass:CR152_06285"/>
<evidence type="ECO:0000256" key="1">
    <source>
        <dbReference type="ARBA" id="ARBA00000312"/>
    </source>
</evidence>
<evidence type="ECO:0000256" key="12">
    <source>
        <dbReference type="ARBA" id="ARBA00022840"/>
    </source>
</evidence>
<evidence type="ECO:0000313" key="18">
    <source>
        <dbReference type="Proteomes" id="UP000229897"/>
    </source>
</evidence>
<keyword evidence="10 14" id="KW-0547">Nucleotide-binding</keyword>
<feature type="active site" description="GMP-histidine intermediate" evidence="15">
    <location>
        <position position="49"/>
    </location>
</feature>
<comment type="pathway">
    <text evidence="5 14">Cofactor biosynthesis; adenosylcobalamin biosynthesis; adenosylcobalamin from cob(II)yrinate a,c-diamide: step 6/7.</text>
</comment>
<feature type="binding site" evidence="16">
    <location>
        <position position="83"/>
    </location>
    <ligand>
        <name>GTP</name>
        <dbReference type="ChEBI" id="CHEBI:37565"/>
    </ligand>
</feature>
<sequence>MTTTLILGGARSGKSSYAEKLALESGKEVVYIATARPGDGEMAQRIATHRSSRPGSWTTIEEPLLLGDAILRCSEPDTLVLVDCLTLWLTNLIFSVDQDFPEVGVIDLPDIFYEQCDTLLAALPEAPGDVILVSNEVGLGIVPYGAVSRCFTDEAGRLNQAVAKVCDRALFIVAGMPLTLKGQAC</sequence>
<dbReference type="InterPro" id="IPR003203">
    <property type="entry name" value="CobU/CobP"/>
</dbReference>
<name>A0A2D2DGP1_9BURK</name>
<comment type="catalytic activity">
    <reaction evidence="3">
        <text>adenosylcob(III)inamide + GTP = adenosylcob(III)inamide phosphate + GDP + H(+)</text>
        <dbReference type="Rhea" id="RHEA:15765"/>
        <dbReference type="ChEBI" id="CHEBI:2480"/>
        <dbReference type="ChEBI" id="CHEBI:15378"/>
        <dbReference type="ChEBI" id="CHEBI:37565"/>
        <dbReference type="ChEBI" id="CHEBI:58189"/>
        <dbReference type="ChEBI" id="CHEBI:58502"/>
        <dbReference type="EC" id="2.7.1.156"/>
    </reaction>
</comment>
<dbReference type="PIRSF" id="PIRSF006135">
    <property type="entry name" value="CobU"/>
    <property type="match status" value="1"/>
</dbReference>
<evidence type="ECO:0000313" key="17">
    <source>
        <dbReference type="EMBL" id="ATQ74158.1"/>
    </source>
</evidence>
<dbReference type="OrthoDB" id="9788370at2"/>
<dbReference type="InterPro" id="IPR027417">
    <property type="entry name" value="P-loop_NTPase"/>
</dbReference>
<evidence type="ECO:0000256" key="2">
    <source>
        <dbReference type="ARBA" id="ARBA00000711"/>
    </source>
</evidence>
<dbReference type="Pfam" id="PF02283">
    <property type="entry name" value="CobU"/>
    <property type="match status" value="1"/>
</dbReference>
<evidence type="ECO:0000256" key="5">
    <source>
        <dbReference type="ARBA" id="ARBA00004692"/>
    </source>
</evidence>
<evidence type="ECO:0000256" key="15">
    <source>
        <dbReference type="PIRSR" id="PIRSR006135-1"/>
    </source>
</evidence>
<dbReference type="SUPFAM" id="SSF52540">
    <property type="entry name" value="P-loop containing nucleoside triphosphate hydrolases"/>
    <property type="match status" value="1"/>
</dbReference>
<feature type="binding site" evidence="16">
    <location>
        <begin position="50"/>
        <end position="53"/>
    </location>
    <ligand>
        <name>GTP</name>
        <dbReference type="ChEBI" id="CHEBI:37565"/>
    </ligand>
</feature>
<evidence type="ECO:0000256" key="13">
    <source>
        <dbReference type="ARBA" id="ARBA00023134"/>
    </source>
</evidence>
<gene>
    <name evidence="17" type="ORF">CR152_06285</name>
</gene>
<dbReference type="NCBIfam" id="NF004469">
    <property type="entry name" value="PRK05800.1"/>
    <property type="match status" value="1"/>
</dbReference>
<evidence type="ECO:0000256" key="8">
    <source>
        <dbReference type="ARBA" id="ARBA00022573"/>
    </source>
</evidence>
<evidence type="ECO:0000256" key="14">
    <source>
        <dbReference type="PIRNR" id="PIRNR006135"/>
    </source>
</evidence>
<dbReference type="RefSeq" id="WP_099874149.1">
    <property type="nucleotide sequence ID" value="NZ_CP024608.1"/>
</dbReference>
<dbReference type="AlphaFoldDB" id="A0A2D2DGP1"/>
<dbReference type="GO" id="GO:0008820">
    <property type="term" value="F:cobinamide phosphate guanylyltransferase activity"/>
    <property type="evidence" value="ECO:0007669"/>
    <property type="project" value="UniProtKB-UniRule"/>
</dbReference>
<evidence type="ECO:0000256" key="11">
    <source>
        <dbReference type="ARBA" id="ARBA00022777"/>
    </source>
</evidence>
<dbReference type="GO" id="GO:0005524">
    <property type="term" value="F:ATP binding"/>
    <property type="evidence" value="ECO:0007669"/>
    <property type="project" value="UniProtKB-UniRule"/>
</dbReference>
<keyword evidence="11 14" id="KW-0418">Kinase</keyword>
<reference evidence="17" key="1">
    <citation type="submission" date="2017-10" db="EMBL/GenBank/DDBJ databases">
        <title>Massilia psychrophilum sp. nov., a novel purple-pigmented bacterium isolated from Tianshan glacier, Xinjiang Municipality, China.</title>
        <authorList>
            <person name="Wang H."/>
        </authorList>
    </citation>
    <scope>NUCLEOTIDE SEQUENCE [LARGE SCALE GENOMIC DNA]</scope>
    <source>
        <strain evidence="17">B2</strain>
    </source>
</reference>
<feature type="binding site" evidence="16">
    <location>
        <position position="61"/>
    </location>
    <ligand>
        <name>GTP</name>
        <dbReference type="ChEBI" id="CHEBI:37565"/>
    </ligand>
</feature>
<dbReference type="GO" id="GO:0009236">
    <property type="term" value="P:cobalamin biosynthetic process"/>
    <property type="evidence" value="ECO:0007669"/>
    <property type="project" value="UniProtKB-UniRule"/>
</dbReference>
<dbReference type="GO" id="GO:0005525">
    <property type="term" value="F:GTP binding"/>
    <property type="evidence" value="ECO:0007669"/>
    <property type="project" value="UniProtKB-UniRule"/>
</dbReference>
<evidence type="ECO:0000256" key="16">
    <source>
        <dbReference type="PIRSR" id="PIRSR006135-2"/>
    </source>
</evidence>
<dbReference type="UniPathway" id="UPA00148">
    <property type="reaction ID" value="UER00236"/>
</dbReference>
<accession>A0A2D2DGP1</accession>
<keyword evidence="8 14" id="KW-0169">Cobalamin biosynthesis</keyword>
<evidence type="ECO:0000256" key="4">
    <source>
        <dbReference type="ARBA" id="ARBA00003889"/>
    </source>
</evidence>
<evidence type="ECO:0000256" key="7">
    <source>
        <dbReference type="ARBA" id="ARBA00007490"/>
    </source>
</evidence>
<feature type="binding site" evidence="16">
    <location>
        <begin position="8"/>
        <end position="15"/>
    </location>
    <ligand>
        <name>GTP</name>
        <dbReference type="ChEBI" id="CHEBI:37565"/>
    </ligand>
</feature>
<keyword evidence="13 14" id="KW-0342">GTP-binding</keyword>
<dbReference type="PANTHER" id="PTHR34848:SF1">
    <property type="entry name" value="BIFUNCTIONAL ADENOSYLCOBALAMIN BIOSYNTHESIS PROTEIN COBU"/>
    <property type="match status" value="1"/>
</dbReference>
<comment type="catalytic activity">
    <reaction evidence="2 14">
        <text>adenosylcob(III)inamide phosphate + GTP + H(+) = adenosylcob(III)inamide-GDP + diphosphate</text>
        <dbReference type="Rhea" id="RHEA:22712"/>
        <dbReference type="ChEBI" id="CHEBI:15378"/>
        <dbReference type="ChEBI" id="CHEBI:33019"/>
        <dbReference type="ChEBI" id="CHEBI:37565"/>
        <dbReference type="ChEBI" id="CHEBI:58502"/>
        <dbReference type="ChEBI" id="CHEBI:60487"/>
        <dbReference type="EC" id="2.7.7.62"/>
    </reaction>
</comment>
<protein>
    <recommendedName>
        <fullName evidence="14">Bifunctional adenosylcobalamin biosynthesis protein</fullName>
        <ecNumber evidence="14">2.7.1.156</ecNumber>
        <ecNumber evidence="14">2.7.7.62</ecNumber>
    </recommendedName>
</protein>
<comment type="pathway">
    <text evidence="6 14">Cofactor biosynthesis; adenosylcobalamin biosynthesis; adenosylcobalamin from cob(II)yrinate a,c-diamide: step 5/7.</text>
</comment>
<feature type="binding site" evidence="16">
    <location>
        <begin position="33"/>
        <end position="35"/>
    </location>
    <ligand>
        <name>GTP</name>
        <dbReference type="ChEBI" id="CHEBI:37565"/>
    </ligand>
</feature>
<keyword evidence="17" id="KW-0548">Nucleotidyltransferase</keyword>
<dbReference type="Gene3D" id="3.40.50.300">
    <property type="entry name" value="P-loop containing nucleotide triphosphate hydrolases"/>
    <property type="match status" value="1"/>
</dbReference>
<dbReference type="EC" id="2.7.1.156" evidence="14"/>
<keyword evidence="18" id="KW-1185">Reference proteome</keyword>
<keyword evidence="12 14" id="KW-0067">ATP-binding</keyword>
<dbReference type="EMBL" id="CP024608">
    <property type="protein sequence ID" value="ATQ74158.1"/>
    <property type="molecule type" value="Genomic_DNA"/>
</dbReference>
<keyword evidence="9 14" id="KW-0808">Transferase</keyword>
<dbReference type="PANTHER" id="PTHR34848">
    <property type="match status" value="1"/>
</dbReference>
<dbReference type="Proteomes" id="UP000229897">
    <property type="component" value="Chromosome"/>
</dbReference>
<dbReference type="EC" id="2.7.7.62" evidence="14"/>
<comment type="catalytic activity">
    <reaction evidence="1 14">
        <text>adenosylcob(III)inamide + ATP = adenosylcob(III)inamide phosphate + ADP + H(+)</text>
        <dbReference type="Rhea" id="RHEA:15769"/>
        <dbReference type="ChEBI" id="CHEBI:2480"/>
        <dbReference type="ChEBI" id="CHEBI:15378"/>
        <dbReference type="ChEBI" id="CHEBI:30616"/>
        <dbReference type="ChEBI" id="CHEBI:58502"/>
        <dbReference type="ChEBI" id="CHEBI:456216"/>
        <dbReference type="EC" id="2.7.1.156"/>
    </reaction>
</comment>
<evidence type="ECO:0000256" key="9">
    <source>
        <dbReference type="ARBA" id="ARBA00022679"/>
    </source>
</evidence>
<organism evidence="17 18">
    <name type="scientific">Massilia violaceinigra</name>
    <dbReference type="NCBI Taxonomy" id="2045208"/>
    <lineage>
        <taxon>Bacteria</taxon>
        <taxon>Pseudomonadati</taxon>
        <taxon>Pseudomonadota</taxon>
        <taxon>Betaproteobacteria</taxon>
        <taxon>Burkholderiales</taxon>
        <taxon>Oxalobacteraceae</taxon>
        <taxon>Telluria group</taxon>
        <taxon>Massilia</taxon>
    </lineage>
</organism>
<dbReference type="GO" id="GO:0043752">
    <property type="term" value="F:adenosylcobinamide kinase activity"/>
    <property type="evidence" value="ECO:0007669"/>
    <property type="project" value="UniProtKB-EC"/>
</dbReference>
<evidence type="ECO:0000256" key="6">
    <source>
        <dbReference type="ARBA" id="ARBA00005159"/>
    </source>
</evidence>
<evidence type="ECO:0000256" key="10">
    <source>
        <dbReference type="ARBA" id="ARBA00022741"/>
    </source>
</evidence>
<comment type="function">
    <text evidence="4 14">Catalyzes ATP-dependent phosphorylation of adenosylcobinamide and addition of GMP to adenosylcobinamide phosphate.</text>
</comment>
<dbReference type="CDD" id="cd00544">
    <property type="entry name" value="CobU"/>
    <property type="match status" value="1"/>
</dbReference>
<evidence type="ECO:0000256" key="3">
    <source>
        <dbReference type="ARBA" id="ARBA00001522"/>
    </source>
</evidence>